<comment type="caution">
    <text evidence="1">The sequence shown here is derived from an EMBL/GenBank/DDBJ whole genome shotgun (WGS) entry which is preliminary data.</text>
</comment>
<proteinExistence type="predicted"/>
<gene>
    <name evidence="1" type="ORF">OPT61_g7731</name>
</gene>
<dbReference type="EMBL" id="JAPHNI010000661">
    <property type="protein sequence ID" value="KAJ8109059.1"/>
    <property type="molecule type" value="Genomic_DNA"/>
</dbReference>
<keyword evidence="2" id="KW-1185">Reference proteome</keyword>
<evidence type="ECO:0000313" key="1">
    <source>
        <dbReference type="EMBL" id="KAJ8109059.1"/>
    </source>
</evidence>
<evidence type="ECO:0000313" key="2">
    <source>
        <dbReference type="Proteomes" id="UP001153331"/>
    </source>
</evidence>
<protein>
    <submittedName>
        <fullName evidence="1">Uncharacterized protein</fullName>
    </submittedName>
</protein>
<accession>A0ACC2I1G8</accession>
<reference evidence="1" key="1">
    <citation type="submission" date="2022-11" db="EMBL/GenBank/DDBJ databases">
        <title>Genome Sequence of Boeremia exigua.</title>
        <authorList>
            <person name="Buettner E."/>
        </authorList>
    </citation>
    <scope>NUCLEOTIDE SEQUENCE</scope>
    <source>
        <strain evidence="1">CU02</strain>
    </source>
</reference>
<dbReference type="Proteomes" id="UP001153331">
    <property type="component" value="Unassembled WGS sequence"/>
</dbReference>
<name>A0ACC2I1G8_9PLEO</name>
<organism evidence="1 2">
    <name type="scientific">Boeremia exigua</name>
    <dbReference type="NCBI Taxonomy" id="749465"/>
    <lineage>
        <taxon>Eukaryota</taxon>
        <taxon>Fungi</taxon>
        <taxon>Dikarya</taxon>
        <taxon>Ascomycota</taxon>
        <taxon>Pezizomycotina</taxon>
        <taxon>Dothideomycetes</taxon>
        <taxon>Pleosporomycetidae</taxon>
        <taxon>Pleosporales</taxon>
        <taxon>Pleosporineae</taxon>
        <taxon>Didymellaceae</taxon>
        <taxon>Boeremia</taxon>
    </lineage>
</organism>
<sequence length="738" mass="83263">MFRHDDGDSSDDDVFRQSYLTAGPIRLSNPRHERHPDSSAEDHPHTAPAPSSSASRSTSPDLQGPPPPATSPSSDTEREVRNETLTQPEEQQSYQPSRAAHNLPILDSAAPPTNSNTANGTQANTLTLEQRLDPVLPALQKLKATRVPPYMSRLQTVSTTQILRTRLLLVGRHILTLLNSEPVERRGALEVELCEVVAEKYWPQEVIEMGALGVMEMYRNALFRERANDAKEGAESLPPQLVSIRLDFLTLLILEGFLSLAFLPAGARAQVTCGQRLPSLLPSSDIDTLPPIMVNLIDLLSSTYALVQTIILPYLGVADVIALTRTCKGFNQLQPVLESTAYNINNFLKDFFSDPIAFRSAQAECGALLCGKSVRAFLQRSKPGCGSLNISVTRRYPCPLSQYLRSDGYVMEAVSGNTSLFLKVKPDGNKSTVCLFTNNKAAVAEVLTRYPFTSSMDIISWNKAYALFPCTAFIKSECYLLRKLADCSIDDLNKLTREGLKIKSISWRQRDDLTETQNNHGTNELLQDKDADEYGEIFRRRRIGDKHTWVMKLDTQGVDVPNIPTDVLESTTFRLRIPRRLDQTQHVAHYKIEFHCIIRHPVLRYQYVTLKERYETNENQTTIDDTEGRVSVSYYSQKCQELSNRLDELTMIELTKIPPDQRPAQYAEVAADIRTAMKTRNKFVLPETWTFYDSDVIDHLDKAWDVQQKMDAQDEALRRARFEKLQRGKAARHCIQDG</sequence>